<organism evidence="4 5">
    <name type="scientific">Trypanosoma conorhini</name>
    <dbReference type="NCBI Taxonomy" id="83891"/>
    <lineage>
        <taxon>Eukaryota</taxon>
        <taxon>Discoba</taxon>
        <taxon>Euglenozoa</taxon>
        <taxon>Kinetoplastea</taxon>
        <taxon>Metakinetoplastina</taxon>
        <taxon>Trypanosomatida</taxon>
        <taxon>Trypanosomatidae</taxon>
        <taxon>Trypanosoma</taxon>
    </lineage>
</organism>
<evidence type="ECO:0000256" key="1">
    <source>
        <dbReference type="SAM" id="MobiDB-lite"/>
    </source>
</evidence>
<dbReference type="NCBIfam" id="TIGR01631">
    <property type="entry name" value="Trypano_RHS"/>
    <property type="match status" value="1"/>
</dbReference>
<reference evidence="4 5" key="1">
    <citation type="journal article" date="2018" name="BMC Genomics">
        <title>Genomic comparison of Trypanosoma conorhini and Trypanosoma rangeli to Trypanosoma cruzi strains of high and low virulence.</title>
        <authorList>
            <person name="Bradwell K.R."/>
            <person name="Koparde V.N."/>
            <person name="Matveyev A.V."/>
            <person name="Serrano M.G."/>
            <person name="Alves J.M."/>
            <person name="Parikh H."/>
            <person name="Huang B."/>
            <person name="Lee V."/>
            <person name="Espinosa-Alvarez O."/>
            <person name="Ortiz P.A."/>
            <person name="Costa-Martins A.G."/>
            <person name="Teixeira M.M."/>
            <person name="Buck G.A."/>
        </authorList>
    </citation>
    <scope>NUCLEOTIDE SEQUENCE [LARGE SCALE GENOMIC DNA]</scope>
    <source>
        <strain evidence="4 5">025E</strain>
    </source>
</reference>
<dbReference type="InterPro" id="IPR052980">
    <property type="entry name" value="Crinkler_effector"/>
</dbReference>
<gene>
    <name evidence="4" type="ORF">Tco025E_10086</name>
</gene>
<evidence type="ECO:0000259" key="3">
    <source>
        <dbReference type="Pfam" id="PF20445"/>
    </source>
</evidence>
<dbReference type="OrthoDB" id="250622at2759"/>
<dbReference type="AlphaFoldDB" id="A0A422MPW5"/>
<evidence type="ECO:0000313" key="4">
    <source>
        <dbReference type="EMBL" id="RNE95251.1"/>
    </source>
</evidence>
<dbReference type="RefSeq" id="XP_029222996.1">
    <property type="nucleotide sequence ID" value="XM_029376877.1"/>
</dbReference>
<dbReference type="PANTHER" id="PTHR33129:SF3">
    <property type="entry name" value="HOT SPOT (RHS) PROTEIN, PUTATIVE-RELATED"/>
    <property type="match status" value="1"/>
</dbReference>
<sequence length="433" mass="48486">DQGKMPPKRTRAGPGKKESPATNAPQPEEEEERTRLPLPEGFYGSVLNAKWSHVLGFPEVDEYEEELVRMEVKEGQRPTQSWEYKSRGMSFELDGAVEQFSPPRPWLMVLSSEKGWPYSLQEGTALADCYVTAEAERVWKRLDGFLRMLFRHSTGGDSDVKRVLLLGTPGIGQSMTVGSYLLYQLLHYDAEQLQVAIYCLGGELAYVFDKTTQAVTEHEGAGSIVDAINDLSRRGKKGYIVYDVSEEGAPPPSGLPPDGWGMIVLGSLKQHNYKALATQLHTGLTVMNCPDEEEVKAMCAWRKRDCPEQERNKYYGAVYSRMFYVGPLPRYVLTEAEFNERTAAVESALQAITASAANDYLDRKDGNIWCPKNPFQQLVKIVRESKGCGLEGMRCTDICRSLGARVAQRLGEVLGSSEGFWRLVSAGDRRLRF</sequence>
<proteinExistence type="predicted"/>
<feature type="non-terminal residue" evidence="4">
    <location>
        <position position="1"/>
    </location>
</feature>
<accession>A0A422MPW5</accession>
<dbReference type="PANTHER" id="PTHR33129">
    <property type="entry name" value="PROTEIN KINASE DOMAIN-CONTAINING PROTEIN-RELATED"/>
    <property type="match status" value="1"/>
</dbReference>
<name>A0A422MPW5_9TRYP</name>
<feature type="region of interest" description="Disordered" evidence="1">
    <location>
        <begin position="1"/>
        <end position="36"/>
    </location>
</feature>
<dbReference type="InterPro" id="IPR046836">
    <property type="entry name" value="RHS_C"/>
</dbReference>
<evidence type="ECO:0000313" key="5">
    <source>
        <dbReference type="Proteomes" id="UP000284403"/>
    </source>
</evidence>
<evidence type="ECO:0000259" key="2">
    <source>
        <dbReference type="Pfam" id="PF07999"/>
    </source>
</evidence>
<comment type="caution">
    <text evidence="4">The sequence shown here is derived from an EMBL/GenBank/DDBJ whole genome shotgun (WGS) entry which is preliminary data.</text>
</comment>
<keyword evidence="5" id="KW-1185">Reference proteome</keyword>
<dbReference type="InterPro" id="IPR046835">
    <property type="entry name" value="RHS_N"/>
</dbReference>
<protein>
    <submittedName>
        <fullName evidence="4">Putative retrotransposon hot spot (RHS) protein</fullName>
    </submittedName>
</protein>
<feature type="domain" description="Retrotransposon hot spot protein,C-terminal" evidence="2">
    <location>
        <begin position="164"/>
        <end position="409"/>
    </location>
</feature>
<dbReference type="InterPro" id="IPR006518">
    <property type="entry name" value="Trypano_RHS"/>
</dbReference>
<dbReference type="Pfam" id="PF20445">
    <property type="entry name" value="RHS_N"/>
    <property type="match status" value="1"/>
</dbReference>
<dbReference type="Pfam" id="PF07999">
    <property type="entry name" value="RHSP"/>
    <property type="match status" value="1"/>
</dbReference>
<feature type="domain" description="Retrotransposon hot spot protein N-terminal" evidence="3">
    <location>
        <begin position="43"/>
        <end position="151"/>
    </location>
</feature>
<dbReference type="Proteomes" id="UP000284403">
    <property type="component" value="Unassembled WGS sequence"/>
</dbReference>
<dbReference type="GeneID" id="40323697"/>
<dbReference type="EMBL" id="MKKU01001479">
    <property type="protein sequence ID" value="RNE95251.1"/>
    <property type="molecule type" value="Genomic_DNA"/>
</dbReference>
<feature type="compositionally biased region" description="Basic residues" evidence="1">
    <location>
        <begin position="1"/>
        <end position="11"/>
    </location>
</feature>